<dbReference type="EMBL" id="CP030759">
    <property type="protein sequence ID" value="AXA37017.1"/>
    <property type="molecule type" value="Genomic_DNA"/>
</dbReference>
<name>A0A2Z4Y700_SUMC1</name>
<organism evidence="2 3">
    <name type="scientific">Sumerlaea chitinivorans</name>
    <dbReference type="NCBI Taxonomy" id="2250252"/>
    <lineage>
        <taxon>Bacteria</taxon>
        <taxon>Candidatus Sumerlaeota</taxon>
        <taxon>Candidatus Sumerlaeia</taxon>
        <taxon>Candidatus Sumerlaeales</taxon>
        <taxon>Candidatus Sumerlaeaceae</taxon>
        <taxon>Candidatus Sumerlaea</taxon>
    </lineage>
</organism>
<dbReference type="Pfam" id="PF13240">
    <property type="entry name" value="Zn_Ribbon_1"/>
    <property type="match status" value="1"/>
</dbReference>
<protein>
    <recommendedName>
        <fullName evidence="1">Zinc-ribbon domain-containing protein</fullName>
    </recommendedName>
</protein>
<accession>A0A2Z4Y700</accession>
<dbReference type="KEGG" id="schv:BRCON_2240"/>
<sequence>MKRKAEAVLLKHGIAKKCPHCAEVVRPEAKICRFCGRDLPDQANGPHVS</sequence>
<dbReference type="Proteomes" id="UP000262583">
    <property type="component" value="Chromosome"/>
</dbReference>
<evidence type="ECO:0000313" key="2">
    <source>
        <dbReference type="EMBL" id="AXA37017.1"/>
    </source>
</evidence>
<dbReference type="InterPro" id="IPR026870">
    <property type="entry name" value="Zinc_ribbon_dom"/>
</dbReference>
<dbReference type="AlphaFoldDB" id="A0A2Z4Y700"/>
<evidence type="ECO:0000313" key="3">
    <source>
        <dbReference type="Proteomes" id="UP000262583"/>
    </source>
</evidence>
<reference evidence="2 3" key="1">
    <citation type="submission" date="2018-05" db="EMBL/GenBank/DDBJ databases">
        <title>A metagenomic window into the 2 km-deep terrestrial subsurface aquifer revealed taxonomically and functionally diverse microbial community comprising novel uncultured bacterial lineages.</title>
        <authorList>
            <person name="Kadnikov V.V."/>
            <person name="Mardanov A.V."/>
            <person name="Beletsky A.V."/>
            <person name="Banks D."/>
            <person name="Pimenov N.V."/>
            <person name="Frank Y.A."/>
            <person name="Karnachuk O.V."/>
            <person name="Ravin N.V."/>
        </authorList>
    </citation>
    <scope>NUCLEOTIDE SEQUENCE [LARGE SCALE GENOMIC DNA]</scope>
    <source>
        <strain evidence="2">BY</strain>
    </source>
</reference>
<proteinExistence type="predicted"/>
<evidence type="ECO:0000259" key="1">
    <source>
        <dbReference type="Pfam" id="PF13240"/>
    </source>
</evidence>
<gene>
    <name evidence="2" type="ORF">BRCON_2240</name>
</gene>
<feature type="domain" description="Zinc-ribbon" evidence="1">
    <location>
        <begin position="17"/>
        <end position="39"/>
    </location>
</feature>